<dbReference type="Gene3D" id="1.25.10.10">
    <property type="entry name" value="Leucine-rich Repeat Variant"/>
    <property type="match status" value="2"/>
</dbReference>
<dbReference type="GO" id="GO:0051301">
    <property type="term" value="P:cell division"/>
    <property type="evidence" value="ECO:0007669"/>
    <property type="project" value="UniProtKB-KW"/>
</dbReference>
<comment type="similarity">
    <text evidence="1">Belongs to the APC1 family.</text>
</comment>
<comment type="caution">
    <text evidence="7">The sequence shown here is derived from an EMBL/GenBank/DDBJ whole genome shotgun (WGS) entry which is preliminary data.</text>
</comment>
<evidence type="ECO:0000313" key="8">
    <source>
        <dbReference type="Proteomes" id="UP000243579"/>
    </source>
</evidence>
<keyword evidence="8" id="KW-1185">Reference proteome</keyword>
<evidence type="ECO:0000256" key="4">
    <source>
        <dbReference type="ARBA" id="ARBA00023306"/>
    </source>
</evidence>
<dbReference type="GO" id="GO:0070979">
    <property type="term" value="P:protein K11-linked ubiquitination"/>
    <property type="evidence" value="ECO:0007669"/>
    <property type="project" value="TreeGrafter"/>
</dbReference>
<keyword evidence="4" id="KW-0131">Cell cycle</keyword>
<dbReference type="Proteomes" id="UP000243579">
    <property type="component" value="Unassembled WGS sequence"/>
</dbReference>
<name>A0A1V9YSV6_ACHHY</name>
<evidence type="ECO:0000313" key="7">
    <source>
        <dbReference type="EMBL" id="OQR88909.1"/>
    </source>
</evidence>
<sequence>MLFSLSHPLEEIKPVVLQLDTTCDRRNCMFVADPRETVVHVHQWPPFIVFYHHDACVFALKRIVSSAPSVVKIKPNSIVPEIVLETIWTSPVLPPTADGVRVFVASDVDATPLLGIMHPPSQQLLLQRLSWSAEALELTTSTATPTCIKCLDAVSMLHERESTFGYDLILQMPNEVLALYRGTHYVCTLDFEASSERFDKNRARLFGGGASPIQKSTSQIALNIPTSLDTLQLLQSSMPNSFALIRDGLPEEFSLPLSLASRPLLDRVFAVLDAILPPLLALKFRIHVVAGDDPWSTFVSSLVAAPSGACSAASVFDKLRQSAFHHKYRGLPLSSVRKPTPLPRAPHTTLPEFLPDLQARLVDIFRGLHLLYEDLKLSSLMMKFCCELADVLAPLAAREGWTAYVAHYAADVGPRHLPAAVLASDPFVGQFDAQPVDIMAWIQRKMATHHFNVVESKKLGALRSVARFPTLDVLERTRHVVELYERLYPATPAPLLTRANDVVAYLGPEHRAWEDIPMGVALPIKYAIYVCKHFPRDDFGSDECLLVNRPDLQPGNEAPPRAPAPPLEGDVVESTKDNDDGLPDVVVASQTLFPRDQRLKEVVRLLRSNKPMYLKVAREAHHSDADVLALQQARLLLLCKRAMALSVARGMVTIGSLPPATVADVSSPYTSRLPIPQMPLTARIAGSNAKTVLDISGYKEITHWPQFHNGVATSLRLSPADRVTVQWVLSHQPKRNTEESDEAVRAFEEACAGHAGFLFGLGLQGQLQCQSPTTTYKYLSLGDELTSVGFLLGTAASTLHHPKDMNVERAVAKMLSMHIPSLWPPSFSHLHVPPSAQTAAVMGLGLLYLGTGNRLMTEFLLTEMTQGPVVAGAAANSAASPSTEMVQYEGYAFATGCALGLILLGRRSDPGLVDLDVDAKLTKYMLGGEKEPGHGMWSPMELNCVLRTRKKGSRDCINVDVTASGAALALAFMFMWSNNTPMGQRLRVPATLVLLETIRPDVLFVRVVASNLVLWAAIEPTPEWVARDQVPPPLRPTGPHRWASGDPSTVQEAYANIVAGACFSIGLKFAGTQHPVAKATLIGYIEEVQDWRAKLGRSTDVSRVTLERVLGTLAQALALVMVGTGDIECTRLIRALLVRQKADVLGDVTYGNHMAMSSALGLLYLGGGRCSLLPTPLATAMLVVALYPMYPSKTTDQRYHLQALRHLYVLAIDRTRLLEALDVDTQRWASIPVQVWTTYQETPLQRLTPSLLPAARVLRRLEIDSKSHFPIRLDWTATDNRAKLLWDKGVLRIKRRQGADEKHTFLSRFRALFSTPSALGAGVTTTMWLAFCSRVHDECRSQNKPDLVSLYLNAKRCEQSTLTARLSNTLIVANLQLMQLHMELEAHVFQQRDENDNIDEVASLAQLINEDFTLGYSNALLAYFERLDLTLPAADKVPAVSCPASIEHAAYLRYLGSPLLAHLE</sequence>
<dbReference type="InterPro" id="IPR011989">
    <property type="entry name" value="ARM-like"/>
</dbReference>
<proteinExistence type="inferred from homology"/>
<dbReference type="PANTHER" id="PTHR12827:SF3">
    <property type="entry name" value="ANAPHASE-PROMOTING COMPLEX SUBUNIT 1"/>
    <property type="match status" value="1"/>
</dbReference>
<evidence type="ECO:0000256" key="1">
    <source>
        <dbReference type="ARBA" id="ARBA00010547"/>
    </source>
</evidence>
<dbReference type="GO" id="GO:0060090">
    <property type="term" value="F:molecular adaptor activity"/>
    <property type="evidence" value="ECO:0007669"/>
    <property type="project" value="TreeGrafter"/>
</dbReference>
<keyword evidence="3" id="KW-0498">Mitosis</keyword>
<dbReference type="PANTHER" id="PTHR12827">
    <property type="entry name" value="MEIOTIC CHECKPOINT REGULATOR TSG24 FAMILY MEMBER"/>
    <property type="match status" value="1"/>
</dbReference>
<organism evidence="7 8">
    <name type="scientific">Achlya hypogyna</name>
    <name type="common">Oomycete</name>
    <name type="synonym">Protoachlya hypogyna</name>
    <dbReference type="NCBI Taxonomy" id="1202772"/>
    <lineage>
        <taxon>Eukaryota</taxon>
        <taxon>Sar</taxon>
        <taxon>Stramenopiles</taxon>
        <taxon>Oomycota</taxon>
        <taxon>Saprolegniomycetes</taxon>
        <taxon>Saprolegniales</taxon>
        <taxon>Achlyaceae</taxon>
        <taxon>Achlya</taxon>
    </lineage>
</organism>
<reference evidence="7 8" key="1">
    <citation type="journal article" date="2014" name="Genome Biol. Evol.">
        <title>The secreted proteins of Achlya hypogyna and Thraustotheca clavata identify the ancestral oomycete secretome and reveal gene acquisitions by horizontal gene transfer.</title>
        <authorList>
            <person name="Misner I."/>
            <person name="Blouin N."/>
            <person name="Leonard G."/>
            <person name="Richards T.A."/>
            <person name="Lane C.E."/>
        </authorList>
    </citation>
    <scope>NUCLEOTIDE SEQUENCE [LARGE SCALE GENOMIC DNA]</scope>
    <source>
        <strain evidence="7 8">ATCC 48635</strain>
    </source>
</reference>
<dbReference type="STRING" id="1202772.A0A1V9YSV6"/>
<evidence type="ECO:0000256" key="5">
    <source>
        <dbReference type="SAM" id="MobiDB-lite"/>
    </source>
</evidence>
<gene>
    <name evidence="7" type="ORF">ACHHYP_06566</name>
</gene>
<evidence type="ECO:0000259" key="6">
    <source>
        <dbReference type="Pfam" id="PF20518"/>
    </source>
</evidence>
<dbReference type="Pfam" id="PF20518">
    <property type="entry name" value="Apc1_MidN"/>
    <property type="match status" value="1"/>
</dbReference>
<dbReference type="InterPro" id="IPR046794">
    <property type="entry name" value="Apc1_MidN"/>
</dbReference>
<keyword evidence="2" id="KW-0132">Cell division</keyword>
<feature type="domain" description="Anaphase-promoting complex subunit 1 middle" evidence="6">
    <location>
        <begin position="506"/>
        <end position="552"/>
    </location>
</feature>
<dbReference type="GO" id="GO:0007091">
    <property type="term" value="P:metaphase/anaphase transition of mitotic cell cycle"/>
    <property type="evidence" value="ECO:0007669"/>
    <property type="project" value="TreeGrafter"/>
</dbReference>
<dbReference type="InterPro" id="IPR024990">
    <property type="entry name" value="Apc1"/>
</dbReference>
<evidence type="ECO:0000256" key="2">
    <source>
        <dbReference type="ARBA" id="ARBA00022618"/>
    </source>
</evidence>
<dbReference type="GO" id="GO:0031145">
    <property type="term" value="P:anaphase-promoting complex-dependent catabolic process"/>
    <property type="evidence" value="ECO:0007669"/>
    <property type="project" value="TreeGrafter"/>
</dbReference>
<dbReference type="EMBL" id="JNBR01001031">
    <property type="protein sequence ID" value="OQR88909.1"/>
    <property type="molecule type" value="Genomic_DNA"/>
</dbReference>
<protein>
    <submittedName>
        <fullName evidence="7">Meiotic check point regulator-like protein</fullName>
    </submittedName>
</protein>
<dbReference type="OrthoDB" id="26401at2759"/>
<feature type="region of interest" description="Disordered" evidence="5">
    <location>
        <begin position="550"/>
        <end position="581"/>
    </location>
</feature>
<dbReference type="GO" id="GO:0005680">
    <property type="term" value="C:anaphase-promoting complex"/>
    <property type="evidence" value="ECO:0007669"/>
    <property type="project" value="InterPro"/>
</dbReference>
<evidence type="ECO:0000256" key="3">
    <source>
        <dbReference type="ARBA" id="ARBA00022776"/>
    </source>
</evidence>
<accession>A0A1V9YSV6</accession>